<accession>A0ABR1IKN5</accession>
<evidence type="ECO:0000256" key="1">
    <source>
        <dbReference type="SAM" id="MobiDB-lite"/>
    </source>
</evidence>
<evidence type="ECO:0000313" key="2">
    <source>
        <dbReference type="EMBL" id="KAK7433878.1"/>
    </source>
</evidence>
<reference evidence="2 3" key="1">
    <citation type="submission" date="2024-01" db="EMBL/GenBank/DDBJ databases">
        <title>A draft genome for the cacao thread blight pathogen Marasmiellus scandens.</title>
        <authorList>
            <person name="Baruah I.K."/>
            <person name="Leung J."/>
            <person name="Bukari Y."/>
            <person name="Amoako-Attah I."/>
            <person name="Meinhardt L.W."/>
            <person name="Bailey B.A."/>
            <person name="Cohen S.P."/>
        </authorList>
    </citation>
    <scope>NUCLEOTIDE SEQUENCE [LARGE SCALE GENOMIC DNA]</scope>
    <source>
        <strain evidence="2 3">GH-19</strain>
    </source>
</reference>
<keyword evidence="3" id="KW-1185">Reference proteome</keyword>
<name>A0ABR1IKN5_9AGAR</name>
<sequence length="225" mass="24961">MPAPYTSFVMHSCSSSLRQQLVMQMPVRVFIAHGNAVTVEYIIKKGSAVVEVFRDISHLIANYFGDPDRSRRHKEAGFLQDIRAVVEELERLGIHRDTHVVRFVAAPLVTKSKKAESVVFDVQVRGMEIWAETFADYVRLTTYDPRSKSYPLGNPTKRAADKGKDDGAEECDNGGNEHDALPDALTGTVFDDMDENPLDFSNYVDLHGDNGLGGGDEFLTGVVLL</sequence>
<feature type="region of interest" description="Disordered" evidence="1">
    <location>
        <begin position="148"/>
        <end position="181"/>
    </location>
</feature>
<dbReference type="EMBL" id="JBANRG010000137">
    <property type="protein sequence ID" value="KAK7433878.1"/>
    <property type="molecule type" value="Genomic_DNA"/>
</dbReference>
<evidence type="ECO:0000313" key="3">
    <source>
        <dbReference type="Proteomes" id="UP001498398"/>
    </source>
</evidence>
<dbReference type="Proteomes" id="UP001498398">
    <property type="component" value="Unassembled WGS sequence"/>
</dbReference>
<proteinExistence type="predicted"/>
<protein>
    <submittedName>
        <fullName evidence="2">Uncharacterized protein</fullName>
    </submittedName>
</protein>
<organism evidence="2 3">
    <name type="scientific">Marasmiellus scandens</name>
    <dbReference type="NCBI Taxonomy" id="2682957"/>
    <lineage>
        <taxon>Eukaryota</taxon>
        <taxon>Fungi</taxon>
        <taxon>Dikarya</taxon>
        <taxon>Basidiomycota</taxon>
        <taxon>Agaricomycotina</taxon>
        <taxon>Agaricomycetes</taxon>
        <taxon>Agaricomycetidae</taxon>
        <taxon>Agaricales</taxon>
        <taxon>Marasmiineae</taxon>
        <taxon>Omphalotaceae</taxon>
        <taxon>Marasmiellus</taxon>
    </lineage>
</organism>
<gene>
    <name evidence="2" type="ORF">VKT23_020503</name>
</gene>
<comment type="caution">
    <text evidence="2">The sequence shown here is derived from an EMBL/GenBank/DDBJ whole genome shotgun (WGS) entry which is preliminary data.</text>
</comment>